<dbReference type="Gene3D" id="3.40.720.10">
    <property type="entry name" value="Alkaline Phosphatase, subunit A"/>
    <property type="match status" value="1"/>
</dbReference>
<evidence type="ECO:0000256" key="3">
    <source>
        <dbReference type="ARBA" id="ARBA00022723"/>
    </source>
</evidence>
<comment type="similarity">
    <text evidence="2">Belongs to the sulfatase family.</text>
</comment>
<evidence type="ECO:0000256" key="6">
    <source>
        <dbReference type="ARBA" id="ARBA00022837"/>
    </source>
</evidence>
<dbReference type="InterPro" id="IPR024607">
    <property type="entry name" value="Sulfatase_CS"/>
</dbReference>
<feature type="domain" description="Sulfatase N-terminal" evidence="7">
    <location>
        <begin position="34"/>
        <end position="371"/>
    </location>
</feature>
<evidence type="ECO:0000256" key="1">
    <source>
        <dbReference type="ARBA" id="ARBA00001913"/>
    </source>
</evidence>
<organism evidence="8 9">
    <name type="scientific">Cyclobacterium xiamenense</name>
    <dbReference type="NCBI Taxonomy" id="1297121"/>
    <lineage>
        <taxon>Bacteria</taxon>
        <taxon>Pseudomonadati</taxon>
        <taxon>Bacteroidota</taxon>
        <taxon>Cytophagia</taxon>
        <taxon>Cytophagales</taxon>
        <taxon>Cyclobacteriaceae</taxon>
        <taxon>Cyclobacterium</taxon>
    </lineage>
</organism>
<evidence type="ECO:0000313" key="8">
    <source>
        <dbReference type="EMBL" id="SEJ65653.1"/>
    </source>
</evidence>
<dbReference type="Pfam" id="PF00884">
    <property type="entry name" value="Sulfatase"/>
    <property type="match status" value="1"/>
</dbReference>
<evidence type="ECO:0000256" key="2">
    <source>
        <dbReference type="ARBA" id="ARBA00008779"/>
    </source>
</evidence>
<dbReference type="AlphaFoldDB" id="A0A1H7AJ34"/>
<accession>A0A1H7AJ34</accession>
<dbReference type="InterPro" id="IPR000917">
    <property type="entry name" value="Sulfatase_N"/>
</dbReference>
<dbReference type="InterPro" id="IPR017850">
    <property type="entry name" value="Alkaline_phosphatase_core_sf"/>
</dbReference>
<dbReference type="SUPFAM" id="SSF53649">
    <property type="entry name" value="Alkaline phosphatase-like"/>
    <property type="match status" value="1"/>
</dbReference>
<sequence length="484" mass="55594">MLPVMKKIDPVLFCFIWLLFINMGWLQAQQTSPPNILMIAVDDLNDFIGGMGHPDAHTPNLDFLIARGLLFANAQCQAPMCSPSRMSIMTGLRPSTTGIYGFIDDNQIKETNEATQKITLLHQYFKDAGYYTMGVGKIFHNHAPEGLLDESGGREAGFGPKPAQTFHWDKKGTSTDWGAFPERDDQMPDYRSAKWAIERLQRDYEQPFFLSVGFLRPHVPWHVPQKWFDLYDTARIHYPPYLETDRDDLPQIALEIDDLPMMPTTRWAIENRQWKNILHAYLASVSFVDHYIGEVLTALEESKHAKNTLIVLWSDHGYRLGEKGTFAKVALWNRATLSPLVFAGPGIPENKRVDAPVELFAIYPTLAELAGLPAPSHIEARSLYPLLAEPDKNWQTHAISTWARDNHAIVTNDYRYIRYEDGAEELYDLRRDPNEWYNQAAAEMYASVKVELRKLLPKTNVKWAEASRYDNNDYFRNQKIRDSQ</sequence>
<protein>
    <submittedName>
        <fullName evidence="8">Arylsulfatase A</fullName>
    </submittedName>
</protein>
<dbReference type="GO" id="GO:0046872">
    <property type="term" value="F:metal ion binding"/>
    <property type="evidence" value="ECO:0007669"/>
    <property type="project" value="UniProtKB-KW"/>
</dbReference>
<keyword evidence="9" id="KW-1185">Reference proteome</keyword>
<proteinExistence type="inferred from homology"/>
<dbReference type="InterPro" id="IPR035874">
    <property type="entry name" value="IDS"/>
</dbReference>
<dbReference type="Proteomes" id="UP000199403">
    <property type="component" value="Unassembled WGS sequence"/>
</dbReference>
<dbReference type="GO" id="GO:0005737">
    <property type="term" value="C:cytoplasm"/>
    <property type="evidence" value="ECO:0007669"/>
    <property type="project" value="TreeGrafter"/>
</dbReference>
<gene>
    <name evidence="8" type="ORF">SAMN05192553_107110</name>
</gene>
<dbReference type="PROSITE" id="PS00149">
    <property type="entry name" value="SULFATASE_2"/>
    <property type="match status" value="1"/>
</dbReference>
<dbReference type="PANTHER" id="PTHR45953:SF1">
    <property type="entry name" value="IDURONATE 2-SULFATASE"/>
    <property type="match status" value="1"/>
</dbReference>
<dbReference type="PROSITE" id="PS00523">
    <property type="entry name" value="SULFATASE_1"/>
    <property type="match status" value="1"/>
</dbReference>
<dbReference type="CDD" id="cd16030">
    <property type="entry name" value="iduronate-2-sulfatase"/>
    <property type="match status" value="1"/>
</dbReference>
<comment type="cofactor">
    <cofactor evidence="1">
        <name>Ca(2+)</name>
        <dbReference type="ChEBI" id="CHEBI:29108"/>
    </cofactor>
</comment>
<dbReference type="GO" id="GO:0004423">
    <property type="term" value="F:iduronate-2-sulfatase activity"/>
    <property type="evidence" value="ECO:0007669"/>
    <property type="project" value="InterPro"/>
</dbReference>
<evidence type="ECO:0000259" key="7">
    <source>
        <dbReference type="Pfam" id="PF00884"/>
    </source>
</evidence>
<keyword evidence="3" id="KW-0479">Metal-binding</keyword>
<evidence type="ECO:0000256" key="4">
    <source>
        <dbReference type="ARBA" id="ARBA00022729"/>
    </source>
</evidence>
<dbReference type="STRING" id="1416801.SAMN05192553_107110"/>
<dbReference type="PANTHER" id="PTHR45953">
    <property type="entry name" value="IDURONATE 2-SULFATASE"/>
    <property type="match status" value="1"/>
</dbReference>
<evidence type="ECO:0000256" key="5">
    <source>
        <dbReference type="ARBA" id="ARBA00022801"/>
    </source>
</evidence>
<keyword evidence="4" id="KW-0732">Signal</keyword>
<keyword evidence="6" id="KW-0106">Calcium</keyword>
<reference evidence="9" key="1">
    <citation type="submission" date="2016-10" db="EMBL/GenBank/DDBJ databases">
        <authorList>
            <person name="Varghese N."/>
            <person name="Submissions S."/>
        </authorList>
    </citation>
    <scope>NUCLEOTIDE SEQUENCE [LARGE SCALE GENOMIC DNA]</scope>
    <source>
        <strain evidence="9">IBRC-M 10761</strain>
    </source>
</reference>
<keyword evidence="5" id="KW-0378">Hydrolase</keyword>
<name>A0A1H7AJ34_9BACT</name>
<dbReference type="EMBL" id="FNZH01000007">
    <property type="protein sequence ID" value="SEJ65653.1"/>
    <property type="molecule type" value="Genomic_DNA"/>
</dbReference>
<evidence type="ECO:0000313" key="9">
    <source>
        <dbReference type="Proteomes" id="UP000199403"/>
    </source>
</evidence>